<evidence type="ECO:0000259" key="5">
    <source>
        <dbReference type="SMART" id="SM00479"/>
    </source>
</evidence>
<dbReference type="Gene3D" id="3.30.420.10">
    <property type="entry name" value="Ribonuclease H-like superfamily/Ribonuclease H"/>
    <property type="match status" value="1"/>
</dbReference>
<accession>A0A6I9YXP6</accession>
<keyword evidence="1" id="KW-0540">Nuclease</keyword>
<dbReference type="PANTHER" id="PTHR12801:SF82">
    <property type="entry name" value="RNA EXONUCLEASE 5"/>
    <property type="match status" value="1"/>
</dbReference>
<name>A0A6I9YXP6_9SAUR</name>
<keyword evidence="2" id="KW-0378">Hydrolase</keyword>
<proteinExistence type="predicted"/>
<gene>
    <name evidence="7" type="primary">LOC106554268</name>
</gene>
<dbReference type="SMART" id="SM00479">
    <property type="entry name" value="EXOIII"/>
    <property type="match status" value="1"/>
</dbReference>
<evidence type="ECO:0000256" key="1">
    <source>
        <dbReference type="ARBA" id="ARBA00022722"/>
    </source>
</evidence>
<reference evidence="7" key="1">
    <citation type="submission" date="2025-08" db="UniProtKB">
        <authorList>
            <consortium name="RefSeq"/>
        </authorList>
    </citation>
    <scope>IDENTIFICATION</scope>
</reference>
<feature type="compositionally biased region" description="Basic and acidic residues" evidence="4">
    <location>
        <begin position="33"/>
        <end position="46"/>
    </location>
</feature>
<dbReference type="GO" id="GO:0003676">
    <property type="term" value="F:nucleic acid binding"/>
    <property type="evidence" value="ECO:0007669"/>
    <property type="project" value="InterPro"/>
</dbReference>
<dbReference type="AlphaFoldDB" id="A0A6I9YXP6"/>
<feature type="region of interest" description="Disordered" evidence="4">
    <location>
        <begin position="1"/>
        <end position="46"/>
    </location>
</feature>
<evidence type="ECO:0000256" key="4">
    <source>
        <dbReference type="SAM" id="MobiDB-lite"/>
    </source>
</evidence>
<organism evidence="6 7">
    <name type="scientific">Thamnophis sirtalis</name>
    <dbReference type="NCBI Taxonomy" id="35019"/>
    <lineage>
        <taxon>Eukaryota</taxon>
        <taxon>Metazoa</taxon>
        <taxon>Chordata</taxon>
        <taxon>Craniata</taxon>
        <taxon>Vertebrata</taxon>
        <taxon>Euteleostomi</taxon>
        <taxon>Lepidosauria</taxon>
        <taxon>Squamata</taxon>
        <taxon>Bifurcata</taxon>
        <taxon>Unidentata</taxon>
        <taxon>Episquamata</taxon>
        <taxon>Toxicofera</taxon>
        <taxon>Serpentes</taxon>
        <taxon>Colubroidea</taxon>
        <taxon>Colubridae</taxon>
        <taxon>Natricinae</taxon>
        <taxon>Thamnophis</taxon>
    </lineage>
</organism>
<dbReference type="RefSeq" id="XP_013928385.1">
    <property type="nucleotide sequence ID" value="XM_014072910.1"/>
</dbReference>
<evidence type="ECO:0000256" key="3">
    <source>
        <dbReference type="ARBA" id="ARBA00022839"/>
    </source>
</evidence>
<dbReference type="OrthoDB" id="3996471at2759"/>
<protein>
    <submittedName>
        <fullName evidence="7">RNA exonuclease NEF-sp</fullName>
    </submittedName>
</protein>
<evidence type="ECO:0000313" key="7">
    <source>
        <dbReference type="RefSeq" id="XP_013928385.1"/>
    </source>
</evidence>
<dbReference type="GeneID" id="106554268"/>
<dbReference type="InterPro" id="IPR036397">
    <property type="entry name" value="RNaseH_sf"/>
</dbReference>
<evidence type="ECO:0000313" key="6">
    <source>
        <dbReference type="Proteomes" id="UP000504617"/>
    </source>
</evidence>
<dbReference type="InterPro" id="IPR034922">
    <property type="entry name" value="REX1-like_exo"/>
</dbReference>
<keyword evidence="6" id="KW-1185">Reference proteome</keyword>
<dbReference type="InterPro" id="IPR012337">
    <property type="entry name" value="RNaseH-like_sf"/>
</dbReference>
<dbReference type="InterPro" id="IPR047021">
    <property type="entry name" value="REXO1/3/4-like"/>
</dbReference>
<dbReference type="CDD" id="cd06145">
    <property type="entry name" value="REX1_like"/>
    <property type="match status" value="1"/>
</dbReference>
<keyword evidence="3 7" id="KW-0269">Exonuclease</keyword>
<dbReference type="InterPro" id="IPR013520">
    <property type="entry name" value="Ribonucl_H"/>
</dbReference>
<dbReference type="SUPFAM" id="SSF53098">
    <property type="entry name" value="Ribonuclease H-like"/>
    <property type="match status" value="1"/>
</dbReference>
<dbReference type="KEGG" id="tsr:106554268"/>
<dbReference type="FunFam" id="3.30.420.10:FF:000175">
    <property type="entry name" value="RNA exonuclease 5"/>
    <property type="match status" value="1"/>
</dbReference>
<sequence>MVAQTDGVAKKRDYEDEETGGEKRKAKRKRKNEKNDIHSNDQKMKLPSEVKTPCLSAWRFGEGQITHEQLREFLKYATQGKQHNVTPPSWCRIHHQRHVAGVMVVILHHVDQLHFYRYYLQFKHLRRTFKHRFSLPGLSGDFVKKLGLDTITRQQLSKEEKDGVPIIQKHAKKEHSLSSYMLTRKEMRVYDYPVEGYGDRSHFVPTHCNGPIMDSSPLFGLDCEMCLTDKGSELTRIAVVDTAGRCIMNELVKPKWPIRNYLTCYSGITEELLRPVQTTLAEIQSRLNDILPPDAILVGHSLDADLRALEMIHPYVIDTSLLYARKGGKRFKLKFLAAAVLGKEIQNTGELGHDPTEDAQCALELAQYFIEQGSRKVGALALFTTVVLRTGMDVSFYPDTVLTVRTIDQWNRSCLQKW</sequence>
<dbReference type="Proteomes" id="UP000504617">
    <property type="component" value="Unplaced"/>
</dbReference>
<dbReference type="PANTHER" id="PTHR12801">
    <property type="entry name" value="RNA EXONUCLEASE REXO1 / RECO3 FAMILY MEMBER-RELATED"/>
    <property type="match status" value="1"/>
</dbReference>
<dbReference type="GO" id="GO:0004527">
    <property type="term" value="F:exonuclease activity"/>
    <property type="evidence" value="ECO:0007669"/>
    <property type="project" value="UniProtKB-KW"/>
</dbReference>
<dbReference type="GO" id="GO:0005634">
    <property type="term" value="C:nucleus"/>
    <property type="evidence" value="ECO:0007669"/>
    <property type="project" value="TreeGrafter"/>
</dbReference>
<evidence type="ECO:0000256" key="2">
    <source>
        <dbReference type="ARBA" id="ARBA00022801"/>
    </source>
</evidence>
<feature type="domain" description="Exonuclease" evidence="5">
    <location>
        <begin position="217"/>
        <end position="375"/>
    </location>
</feature>